<reference evidence="1 2" key="1">
    <citation type="submission" date="2020-02" db="EMBL/GenBank/DDBJ databases">
        <authorList>
            <person name="Hogendoorn C."/>
        </authorList>
    </citation>
    <scope>NUCLEOTIDE SEQUENCE [LARGE SCALE GENOMIC DNA]</scope>
    <source>
        <strain evidence="1">METHB21</strain>
    </source>
</reference>
<evidence type="ECO:0000313" key="2">
    <source>
        <dbReference type="Proteomes" id="UP000494216"/>
    </source>
</evidence>
<organism evidence="1 2">
    <name type="scientific">Candidatus Methylobacter favarea</name>
    <dbReference type="NCBI Taxonomy" id="2707345"/>
    <lineage>
        <taxon>Bacteria</taxon>
        <taxon>Pseudomonadati</taxon>
        <taxon>Pseudomonadota</taxon>
        <taxon>Gammaproteobacteria</taxon>
        <taxon>Methylococcales</taxon>
        <taxon>Methylococcaceae</taxon>
        <taxon>Methylobacter</taxon>
    </lineage>
</organism>
<evidence type="ECO:0000313" key="1">
    <source>
        <dbReference type="EMBL" id="CAA9889808.1"/>
    </source>
</evidence>
<proteinExistence type="predicted"/>
<protein>
    <submittedName>
        <fullName evidence="1">Uncharacterized protein</fullName>
    </submittedName>
</protein>
<sequence>MLAQLLYMRDMLEEQVKLPGMRLSRYLFSRDESELGWYLPKLRRSLRLINNFHLFLPEPVIHLLLIPVRNNKDSRFLL</sequence>
<comment type="caution">
    <text evidence="1">The sequence shown here is derived from an EMBL/GenBank/DDBJ whole genome shotgun (WGS) entry which is preliminary data.</text>
</comment>
<dbReference type="AlphaFoldDB" id="A0A8S0Y5U4"/>
<accession>A0A8S0Y5U4</accession>
<gene>
    <name evidence="1" type="ORF">METHB2_1320001</name>
</gene>
<dbReference type="EMBL" id="CADCXN010000038">
    <property type="protein sequence ID" value="CAA9889808.1"/>
    <property type="molecule type" value="Genomic_DNA"/>
</dbReference>
<dbReference type="Proteomes" id="UP000494216">
    <property type="component" value="Unassembled WGS sequence"/>
</dbReference>
<keyword evidence="2" id="KW-1185">Reference proteome</keyword>
<name>A0A8S0Y5U4_9GAMM</name>